<gene>
    <name evidence="2" type="ORF">HYPBUDRAFT_119903</name>
</gene>
<reference evidence="3" key="1">
    <citation type="submission" date="2016-05" db="EMBL/GenBank/DDBJ databases">
        <title>Comparative genomics of biotechnologically important yeasts.</title>
        <authorList>
            <consortium name="DOE Joint Genome Institute"/>
            <person name="Riley R."/>
            <person name="Haridas S."/>
            <person name="Wolfe K.H."/>
            <person name="Lopes M.R."/>
            <person name="Hittinger C.T."/>
            <person name="Goker M."/>
            <person name="Salamov A."/>
            <person name="Wisecaver J."/>
            <person name="Long T.M."/>
            <person name="Aerts A.L."/>
            <person name="Barry K."/>
            <person name="Choi C."/>
            <person name="Clum A."/>
            <person name="Coughlan A.Y."/>
            <person name="Deshpande S."/>
            <person name="Douglass A.P."/>
            <person name="Hanson S.J."/>
            <person name="Klenk H.-P."/>
            <person name="Labutti K."/>
            <person name="Lapidus A."/>
            <person name="Lindquist E."/>
            <person name="Lipzen A."/>
            <person name="Meier-Kolthoff J.P."/>
            <person name="Ohm R.A."/>
            <person name="Otillar R.P."/>
            <person name="Pangilinan J."/>
            <person name="Peng Y."/>
            <person name="Rokas A."/>
            <person name="Rosa C.A."/>
            <person name="Scheuner C."/>
            <person name="Sibirny A.A."/>
            <person name="Slot J.C."/>
            <person name="Stielow J.B."/>
            <person name="Sun H."/>
            <person name="Kurtzman C.P."/>
            <person name="Blackwell M."/>
            <person name="Grigoriev I.V."/>
            <person name="Jeffries T.W."/>
        </authorList>
    </citation>
    <scope>NUCLEOTIDE SEQUENCE [LARGE SCALE GENOMIC DNA]</scope>
    <source>
        <strain evidence="3">NRRL Y-1933</strain>
    </source>
</reference>
<dbReference type="CDD" id="cd09917">
    <property type="entry name" value="F-box_SF"/>
    <property type="match status" value="1"/>
</dbReference>
<keyword evidence="3" id="KW-1185">Reference proteome</keyword>
<dbReference type="RefSeq" id="XP_020077615.1">
    <property type="nucleotide sequence ID" value="XM_020219229.1"/>
</dbReference>
<name>A0A1E4RMN8_9ASCO</name>
<dbReference type="AlphaFoldDB" id="A0A1E4RMN8"/>
<organism evidence="2 3">
    <name type="scientific">Hyphopichia burtonii NRRL Y-1933</name>
    <dbReference type="NCBI Taxonomy" id="984485"/>
    <lineage>
        <taxon>Eukaryota</taxon>
        <taxon>Fungi</taxon>
        <taxon>Dikarya</taxon>
        <taxon>Ascomycota</taxon>
        <taxon>Saccharomycotina</taxon>
        <taxon>Pichiomycetes</taxon>
        <taxon>Debaryomycetaceae</taxon>
        <taxon>Hyphopichia</taxon>
    </lineage>
</organism>
<dbReference type="Pfam" id="PF12937">
    <property type="entry name" value="F-box-like"/>
    <property type="match status" value="1"/>
</dbReference>
<evidence type="ECO:0000313" key="3">
    <source>
        <dbReference type="Proteomes" id="UP000095085"/>
    </source>
</evidence>
<evidence type="ECO:0000259" key="1">
    <source>
        <dbReference type="PROSITE" id="PS50181"/>
    </source>
</evidence>
<dbReference type="InterPro" id="IPR001810">
    <property type="entry name" value="F-box_dom"/>
</dbReference>
<dbReference type="InterPro" id="IPR036047">
    <property type="entry name" value="F-box-like_dom_sf"/>
</dbReference>
<dbReference type="SUPFAM" id="SSF81383">
    <property type="entry name" value="F-box domain"/>
    <property type="match status" value="1"/>
</dbReference>
<dbReference type="GeneID" id="30993779"/>
<feature type="domain" description="F-box" evidence="1">
    <location>
        <begin position="59"/>
        <end position="104"/>
    </location>
</feature>
<sequence length="683" mass="80411">MMINTSKPVVLVIPGNIIKTKLKKNGDKVASLDVKSPKSCYESAGDEEEEVLRPEQPPNLLIERLPEHIVLQVFQYVDQFDLVNLSLTCSKLYPIAVERLYQRVTVVLSGEFAKEYQSDSRQFIRENGIKHMDSSLIFKIPNLIKFFKSLHKNTKLIQLVKFFIFDKCYPYLNDINQFQSDLIEFFGKYLHEMNFLHITFIDFLSGINKLTNFLKNSNIRNKIFKLFVTDLPSLYEPKVPKGLTNLFLMLKEEEILEILEIDLSTEPFNLFNSLFTLTCSTNNQFGLEILKKFQLFKDLKLNLKGLTIFHCHKESLIDDNFISYDVKNDDVISKIDKKLEFDIIEEKIELKKLNHIYLKIDCFEHRINNCNCFEKFFKKFNHFVAKNDGLSNLTSFDIELYPNYEWLRPHLMCEYILNPLGEYIKNLKNLERLTLDFSTPAFKMFDNGIEMSSILLNKLNERLIESFFQNFKNCDFNLKTLQLPDFLTSFIYYKPDFYQLFLHTCQCYGCQLVLDRLKQDFYPLNDIDEDSNDLDLESTYYILIGFILGKLQADREVCVPIKQKTFNYKNYPIFKGQPHTLHYNYHNKNSCPCELENDPLGLKVDNIDNLVTIYIIHQLNPFVDYLSTIFTNLENLMIHGIYYEYNSESKGLTPIFDLADYPNHFLDSNLTCTKSDLPFAYFR</sequence>
<dbReference type="OrthoDB" id="4084239at2759"/>
<accession>A0A1E4RMN8</accession>
<dbReference type="Proteomes" id="UP000095085">
    <property type="component" value="Unassembled WGS sequence"/>
</dbReference>
<dbReference type="SMART" id="SM00256">
    <property type="entry name" value="FBOX"/>
    <property type="match status" value="1"/>
</dbReference>
<evidence type="ECO:0000313" key="2">
    <source>
        <dbReference type="EMBL" id="ODV68548.1"/>
    </source>
</evidence>
<proteinExistence type="predicted"/>
<dbReference type="EMBL" id="KV454539">
    <property type="protein sequence ID" value="ODV68548.1"/>
    <property type="molecule type" value="Genomic_DNA"/>
</dbReference>
<protein>
    <recommendedName>
        <fullName evidence="1">F-box domain-containing protein</fullName>
    </recommendedName>
</protein>
<dbReference type="PROSITE" id="PS50181">
    <property type="entry name" value="FBOX"/>
    <property type="match status" value="1"/>
</dbReference>